<evidence type="ECO:0000313" key="2">
    <source>
        <dbReference type="EMBL" id="SDC63112.1"/>
    </source>
</evidence>
<organism evidence="2 3">
    <name type="scientific">Microbacterium enclense</name>
    <dbReference type="NCBI Taxonomy" id="993073"/>
    <lineage>
        <taxon>Bacteria</taxon>
        <taxon>Bacillati</taxon>
        <taxon>Actinomycetota</taxon>
        <taxon>Actinomycetes</taxon>
        <taxon>Micrococcales</taxon>
        <taxon>Microbacteriaceae</taxon>
        <taxon>Microbacterium</taxon>
    </lineage>
</organism>
<sequence length="161" mass="15772">MTSPRTPDGPVFAAPHVAPPVGTLLTTPPVGRRRRPLGTAALLLSIVATVLASAVGGFAAFRTARGAAPGLETLSAGPFDWRVLSPVRDVVLLGEIAFWAGSVIGVAALVLGIVAAAVGSGRGAGIAAIVVSVLGPFVFGGLTAVGLFAGLATTTSGVIPA</sequence>
<dbReference type="RefSeq" id="WP_058232794.1">
    <property type="nucleotide sequence ID" value="NZ_FMYG01000006.1"/>
</dbReference>
<dbReference type="OrthoDB" id="5084168at2"/>
<feature type="transmembrane region" description="Helical" evidence="1">
    <location>
        <begin position="41"/>
        <end position="61"/>
    </location>
</feature>
<protein>
    <submittedName>
        <fullName evidence="2">Uncharacterized protein</fullName>
    </submittedName>
</protein>
<evidence type="ECO:0000313" key="3">
    <source>
        <dbReference type="Proteomes" id="UP000183203"/>
    </source>
</evidence>
<feature type="transmembrane region" description="Helical" evidence="1">
    <location>
        <begin position="96"/>
        <end position="119"/>
    </location>
</feature>
<keyword evidence="1" id="KW-0472">Membrane</keyword>
<dbReference type="AlphaFoldDB" id="A0A1G6N5J1"/>
<dbReference type="EMBL" id="FMYG01000006">
    <property type="protein sequence ID" value="SDC63112.1"/>
    <property type="molecule type" value="Genomic_DNA"/>
</dbReference>
<accession>A0A1G6N5J1</accession>
<proteinExistence type="predicted"/>
<feature type="transmembrane region" description="Helical" evidence="1">
    <location>
        <begin position="126"/>
        <end position="152"/>
    </location>
</feature>
<name>A0A1G6N5J1_9MICO</name>
<gene>
    <name evidence="2" type="ORF">SAMN05216418_2620</name>
</gene>
<keyword evidence="1" id="KW-0812">Transmembrane</keyword>
<evidence type="ECO:0000256" key="1">
    <source>
        <dbReference type="SAM" id="Phobius"/>
    </source>
</evidence>
<reference evidence="2 3" key="1">
    <citation type="submission" date="2016-09" db="EMBL/GenBank/DDBJ databases">
        <authorList>
            <person name="Capua I."/>
            <person name="De Benedictis P."/>
            <person name="Joannis T."/>
            <person name="Lombin L.H."/>
            <person name="Cattoli G."/>
        </authorList>
    </citation>
    <scope>NUCLEOTIDE SEQUENCE [LARGE SCALE GENOMIC DNA]</scope>
    <source>
        <strain evidence="2 3">NIO-1002</strain>
    </source>
</reference>
<dbReference type="Proteomes" id="UP000183203">
    <property type="component" value="Unassembled WGS sequence"/>
</dbReference>
<dbReference type="STRING" id="993073.AS029_11725"/>
<keyword evidence="1" id="KW-1133">Transmembrane helix</keyword>